<dbReference type="EMBL" id="BLAB01000001">
    <property type="protein sequence ID" value="GER92575.1"/>
    <property type="molecule type" value="Genomic_DNA"/>
</dbReference>
<evidence type="ECO:0000313" key="2">
    <source>
        <dbReference type="EMBL" id="GER92575.1"/>
    </source>
</evidence>
<feature type="transmembrane region" description="Helical" evidence="1">
    <location>
        <begin position="33"/>
        <end position="52"/>
    </location>
</feature>
<reference evidence="2" key="1">
    <citation type="submission" date="2019-10" db="EMBL/GenBank/DDBJ databases">
        <title>Metagenomic sequencing of thiosulfate-disproportionating enrichment culture.</title>
        <authorList>
            <person name="Umezawa K."/>
            <person name="Kojima H."/>
            <person name="Fukui M."/>
        </authorList>
    </citation>
    <scope>NUCLEOTIDE SEQUENCE</scope>
    <source>
        <strain evidence="2">45J</strain>
    </source>
</reference>
<accession>A0A5J4KX84</accession>
<proteinExistence type="predicted"/>
<comment type="caution">
    <text evidence="2">The sequence shown here is derived from an EMBL/GenBank/DDBJ whole genome shotgun (WGS) entry which is preliminary data.</text>
</comment>
<gene>
    <name evidence="2" type="ORF">A45J_0293</name>
</gene>
<keyword evidence="1" id="KW-0812">Transmembrane</keyword>
<keyword evidence="1" id="KW-0472">Membrane</keyword>
<protein>
    <submittedName>
        <fullName evidence="2">Uncharacterized protein</fullName>
    </submittedName>
</protein>
<sequence length="114" mass="13077">MQSLGKGKKGEDTFYIAWDPVARDTFGAEMFKLMAIFAPLAGLIMLVVRYLMFTDLFLLSHIDDGCNGEHYLEHGSFDRSRNPCSHHELNGSCILYGYCNRQHPYIQLILLLFQ</sequence>
<evidence type="ECO:0000256" key="1">
    <source>
        <dbReference type="SAM" id="Phobius"/>
    </source>
</evidence>
<name>A0A5J4KX84_9ZZZZ</name>
<organism evidence="2">
    <name type="scientific">hot springs metagenome</name>
    <dbReference type="NCBI Taxonomy" id="433727"/>
    <lineage>
        <taxon>unclassified sequences</taxon>
        <taxon>metagenomes</taxon>
        <taxon>ecological metagenomes</taxon>
    </lineage>
</organism>
<keyword evidence="1" id="KW-1133">Transmembrane helix</keyword>
<dbReference type="AlphaFoldDB" id="A0A5J4KX84"/>